<proteinExistence type="predicted"/>
<evidence type="ECO:0000313" key="3">
    <source>
        <dbReference type="Proteomes" id="UP000199630"/>
    </source>
</evidence>
<reference evidence="3" key="1">
    <citation type="submission" date="2016-10" db="EMBL/GenBank/DDBJ databases">
        <authorList>
            <person name="Varghese N."/>
            <person name="Submissions S."/>
        </authorList>
    </citation>
    <scope>NUCLEOTIDE SEQUENCE [LARGE SCALE GENOMIC DNA]</scope>
    <source>
        <strain evidence="3">DSM 26471</strain>
    </source>
</reference>
<feature type="region of interest" description="Disordered" evidence="1">
    <location>
        <begin position="93"/>
        <end position="126"/>
    </location>
</feature>
<sequence length="194" mass="21434">MPRLWVRHSFVFRSLARGVYNRLNHDPRRISWTGFGIIKAARRTCRSGWLISFSANGPAPVACRRGLSEGADGCGRSSGSEWPPLSRNRPFPFLHRREGDPHARPAEPIRPGEGREPGSSGNIHDLGRSELVNGLVQCVDVEVCLHSTIVLGPMADKVPVSFSSKISRLQIVAYMRVRNSGSELTPPKPVGYEQ</sequence>
<organism evidence="2 3">
    <name type="scientific">Celeribacter neptunius</name>
    <dbReference type="NCBI Taxonomy" id="588602"/>
    <lineage>
        <taxon>Bacteria</taxon>
        <taxon>Pseudomonadati</taxon>
        <taxon>Pseudomonadota</taxon>
        <taxon>Alphaproteobacteria</taxon>
        <taxon>Rhodobacterales</taxon>
        <taxon>Roseobacteraceae</taxon>
        <taxon>Celeribacter</taxon>
    </lineage>
</organism>
<name>A0A1I3SVG8_9RHOB</name>
<dbReference type="STRING" id="588602.SAMN04487991_2598"/>
<evidence type="ECO:0000256" key="1">
    <source>
        <dbReference type="SAM" id="MobiDB-lite"/>
    </source>
</evidence>
<accession>A0A1I3SVG8</accession>
<feature type="compositionally biased region" description="Basic and acidic residues" evidence="1">
    <location>
        <begin position="95"/>
        <end position="116"/>
    </location>
</feature>
<protein>
    <submittedName>
        <fullName evidence="2">Uncharacterized protein</fullName>
    </submittedName>
</protein>
<dbReference type="Proteomes" id="UP000199630">
    <property type="component" value="Unassembled WGS sequence"/>
</dbReference>
<gene>
    <name evidence="2" type="ORF">SAMN04487991_2598</name>
</gene>
<evidence type="ECO:0000313" key="2">
    <source>
        <dbReference type="EMBL" id="SFJ62360.1"/>
    </source>
</evidence>
<keyword evidence="3" id="KW-1185">Reference proteome</keyword>
<dbReference type="EMBL" id="FORH01000004">
    <property type="protein sequence ID" value="SFJ62360.1"/>
    <property type="molecule type" value="Genomic_DNA"/>
</dbReference>
<dbReference type="AlphaFoldDB" id="A0A1I3SVG8"/>